<dbReference type="SMART" id="SM00232">
    <property type="entry name" value="JAB_MPN"/>
    <property type="match status" value="1"/>
</dbReference>
<protein>
    <recommendedName>
        <fullName evidence="4">MPN domain-containing protein</fullName>
    </recommendedName>
</protein>
<evidence type="ECO:0000256" key="2">
    <source>
        <dbReference type="ARBA" id="ARBA00022942"/>
    </source>
</evidence>
<comment type="caution">
    <text evidence="5">The sequence shown here is derived from an EMBL/GenBank/DDBJ whole genome shotgun (WGS) entry which is preliminary data.</text>
</comment>
<name>A0A3R7Y5N7_APHAT</name>
<comment type="similarity">
    <text evidence="1">Belongs to the peptidase M67A family.</text>
</comment>
<dbReference type="InterPro" id="IPR000555">
    <property type="entry name" value="JAMM/MPN+_dom"/>
</dbReference>
<feature type="compositionally biased region" description="Acidic residues" evidence="3">
    <location>
        <begin position="155"/>
        <end position="167"/>
    </location>
</feature>
<dbReference type="GO" id="GO:0008237">
    <property type="term" value="F:metallopeptidase activity"/>
    <property type="evidence" value="ECO:0007669"/>
    <property type="project" value="InterPro"/>
</dbReference>
<dbReference type="FunFam" id="3.40.140.10:FF:000013">
    <property type="entry name" value="26S proteasome non-ATPase regulatory subunit 7"/>
    <property type="match status" value="1"/>
</dbReference>
<dbReference type="EMBL" id="MZMZ02000419">
    <property type="protein sequence ID" value="RQM30916.1"/>
    <property type="molecule type" value="Genomic_DNA"/>
</dbReference>
<dbReference type="PANTHER" id="PTHR10540:SF7">
    <property type="entry name" value="26S PROTEASOME NON-ATPASE REGULATORY SUBUNIT 7"/>
    <property type="match status" value="1"/>
</dbReference>
<evidence type="ECO:0000313" key="5">
    <source>
        <dbReference type="EMBL" id="RQM30916.1"/>
    </source>
</evidence>
<dbReference type="InterPro" id="IPR033858">
    <property type="entry name" value="MPN_RPN7_8"/>
</dbReference>
<gene>
    <name evidence="5" type="ORF">B5M09_010666</name>
</gene>
<dbReference type="PANTHER" id="PTHR10540">
    <property type="entry name" value="EUKARYOTIC TRANSLATION INITIATION FACTOR 3 SUBUNIT F-RELATED"/>
    <property type="match status" value="1"/>
</dbReference>
<keyword evidence="2" id="KW-0647">Proteasome</keyword>
<dbReference type="Proteomes" id="UP000284702">
    <property type="component" value="Unassembled WGS sequence"/>
</dbReference>
<dbReference type="VEuPathDB" id="FungiDB:H257_18746"/>
<dbReference type="CDD" id="cd08062">
    <property type="entry name" value="MPN_RPN7_8"/>
    <property type="match status" value="1"/>
</dbReference>
<feature type="region of interest" description="Disordered" evidence="3">
    <location>
        <begin position="132"/>
        <end position="167"/>
    </location>
</feature>
<evidence type="ECO:0000259" key="4">
    <source>
        <dbReference type="PROSITE" id="PS50249"/>
    </source>
</evidence>
<dbReference type="Pfam" id="PF01398">
    <property type="entry name" value="JAB"/>
    <property type="match status" value="1"/>
</dbReference>
<dbReference type="GO" id="GO:0005838">
    <property type="term" value="C:proteasome regulatory particle"/>
    <property type="evidence" value="ECO:0007669"/>
    <property type="project" value="InterPro"/>
</dbReference>
<evidence type="ECO:0000256" key="3">
    <source>
        <dbReference type="SAM" id="MobiDB-lite"/>
    </source>
</evidence>
<dbReference type="GO" id="GO:0043161">
    <property type="term" value="P:proteasome-mediated ubiquitin-dependent protein catabolic process"/>
    <property type="evidence" value="ECO:0007669"/>
    <property type="project" value="TreeGrafter"/>
</dbReference>
<sequence>MRQTPPLLPPRRHSHASILHEADVLHVQNQVLEAKVVELTTELVKTQYELKLERVNYKHLHRKVLGLEAQLENQVLHVAGQAAPTTDVIAMCTEHLTMLHEDLDMYDARCAMYEAGIRELWATYVHPSKPELTKHATPPPIHATNKCDKVREPNDADSDDTASIDSDEYSGGQVEVVEMAYHHQLDELCEALAVSVEAQHKQLAAIKAMEIQLEMDKRQYEEVISTNEMSAAATDADAAPITAVYVPGLPTEVITHPLVLLSIVDHYNRVAKDTSKRVVGVLLGSVSKGKCDVTNSFAVPYDEDLRHPTIWYLDHDYLENMYAMFKKISANERIVGFYSTGPKIRTSDLSLDELFRRYCVNPVLVICDVRPNVEGLPTTAYGSIEEVEEDGKAIKRTFKHIKSTIAAYEAEEVGVEHLLRDINDPSVSSLAGQVKHKMTALNGLQERVDEMRLYLQHVQEGKVPVNHQIVYNIQTIFNLLPNLNVEELVRAMFVKTNDMHLVIYLSSLIRCTIALHNLVNNKIKYKESEDSKDETPVVVVAAAPPSKKDAAVDTKPKQP</sequence>
<keyword evidence="6" id="KW-1185">Reference proteome</keyword>
<dbReference type="InterPro" id="IPR024969">
    <property type="entry name" value="EIF3F/CSN6-like_C"/>
</dbReference>
<proteinExistence type="inferred from homology"/>
<dbReference type="AlphaFoldDB" id="A0A3R7Y5N7"/>
<dbReference type="InterPro" id="IPR037518">
    <property type="entry name" value="MPN"/>
</dbReference>
<dbReference type="Gene3D" id="3.40.140.10">
    <property type="entry name" value="Cytidine Deaminase, domain 2"/>
    <property type="match status" value="1"/>
</dbReference>
<evidence type="ECO:0000256" key="1">
    <source>
        <dbReference type="ARBA" id="ARBA00008568"/>
    </source>
</evidence>
<accession>A0A3R7Y5N7</accession>
<evidence type="ECO:0000313" key="6">
    <source>
        <dbReference type="Proteomes" id="UP000284702"/>
    </source>
</evidence>
<reference evidence="5" key="1">
    <citation type="submission" date="2018-07" db="EMBL/GenBank/DDBJ databases">
        <title>Annotation of Aphanomyces astaci genome assembly.</title>
        <authorList>
            <person name="Studholme D.J."/>
        </authorList>
    </citation>
    <scope>NUCLEOTIDE SEQUENCE [LARGE SCALE GENOMIC DNA]</scope>
    <source>
        <strain evidence="5">Pc</strain>
    </source>
</reference>
<feature type="compositionally biased region" description="Basic and acidic residues" evidence="3">
    <location>
        <begin position="145"/>
        <end position="154"/>
    </location>
</feature>
<dbReference type="GO" id="GO:0048731">
    <property type="term" value="P:system development"/>
    <property type="evidence" value="ECO:0007669"/>
    <property type="project" value="UniProtKB-ARBA"/>
</dbReference>
<organism evidence="5 6">
    <name type="scientific">Aphanomyces astaci</name>
    <name type="common">Crayfish plague agent</name>
    <dbReference type="NCBI Taxonomy" id="112090"/>
    <lineage>
        <taxon>Eukaryota</taxon>
        <taxon>Sar</taxon>
        <taxon>Stramenopiles</taxon>
        <taxon>Oomycota</taxon>
        <taxon>Saprolegniomycetes</taxon>
        <taxon>Saprolegniales</taxon>
        <taxon>Verrucalvaceae</taxon>
        <taxon>Aphanomyces</taxon>
    </lineage>
</organism>
<dbReference type="Pfam" id="PF13012">
    <property type="entry name" value="MitMem_reg"/>
    <property type="match status" value="1"/>
</dbReference>
<feature type="domain" description="MPN" evidence="4">
    <location>
        <begin position="253"/>
        <end position="387"/>
    </location>
</feature>
<dbReference type="VEuPathDB" id="FungiDB:H257_18743"/>
<dbReference type="PROSITE" id="PS50249">
    <property type="entry name" value="MPN"/>
    <property type="match status" value="1"/>
</dbReference>